<keyword evidence="3 4" id="KW-0408">Iron</keyword>
<keyword evidence="6" id="KW-1185">Reference proteome</keyword>
<keyword evidence="4" id="KW-0349">Heme</keyword>
<reference evidence="5" key="1">
    <citation type="submission" date="2016-06" db="EMBL/GenBank/DDBJ databases">
        <title>Draft Genome sequence of the fungus Inonotus baumii.</title>
        <authorList>
            <person name="Zhu H."/>
            <person name="Lin W."/>
        </authorList>
    </citation>
    <scope>NUCLEOTIDE SEQUENCE</scope>
    <source>
        <strain evidence="5">821</strain>
    </source>
</reference>
<dbReference type="GO" id="GO:0046872">
    <property type="term" value="F:metal ion binding"/>
    <property type="evidence" value="ECO:0007669"/>
    <property type="project" value="UniProtKB-KW"/>
</dbReference>
<evidence type="ECO:0000313" key="5">
    <source>
        <dbReference type="EMBL" id="OCB88019.1"/>
    </source>
</evidence>
<comment type="similarity">
    <text evidence="1">Belongs to the indoleamine 2,3-dioxygenase family.</text>
</comment>
<protein>
    <submittedName>
        <fullName evidence="5">Indoleamine 2,3-dioxygenase</fullName>
    </submittedName>
</protein>
<dbReference type="Proteomes" id="UP000757232">
    <property type="component" value="Unassembled WGS sequence"/>
</dbReference>
<evidence type="ECO:0000256" key="2">
    <source>
        <dbReference type="ARBA" id="ARBA00022723"/>
    </source>
</evidence>
<sequence>MDYFHNVLPPSELLRVGASALSDILKRLRTFGVQQPKSNIEFDIDRNTGFIPASPLPRLPLAFDFWERALAEAPDVLSLGDDVSEEAVAKRGSSELWRQRIREGPMIPTHTIENDRRRLQRAHLVLTFLTHFYVHSTPPAGTSMPVVVPKTLAVPLVAVSKILGIAPVLTYADTVLWNAYPTNPALPLTLDNLHFEHLFSGTEDEAEFYRASASIELRGVELLTIIEEYHSIPDVKDEASIWKISRDLQRVASLIEELNDILQSVRAGCDPHVFHWNIRPWFCGADAGGPTSPGWIYEGVSDSDRLDLSGPSGGQSTVMHTLDVWLDIDHKMAKRRYPLPSDDNKKADLGFMDRMRRYMPGQHREYLEYLQNSPRPIRELARQTPALREPYNAAVMALKKFRDNHIRVACLYVVTMSKSQRYRCPVMAAIAKEESGALRSGTGPTRGTGGTELTTLLKSTRDATRRAALE</sequence>
<evidence type="ECO:0000313" key="6">
    <source>
        <dbReference type="Proteomes" id="UP000757232"/>
    </source>
</evidence>
<dbReference type="Pfam" id="PF01231">
    <property type="entry name" value="IDO"/>
    <property type="match status" value="1"/>
</dbReference>
<dbReference type="Gene3D" id="1.20.58.480">
    <property type="match status" value="1"/>
</dbReference>
<proteinExistence type="inferred from homology"/>
<dbReference type="PANTHER" id="PTHR28657">
    <property type="entry name" value="INDOLEAMINE 2,3-DIOXYGENASE"/>
    <property type="match status" value="1"/>
</dbReference>
<dbReference type="EMBL" id="LNZH02000185">
    <property type="protein sequence ID" value="OCB88019.1"/>
    <property type="molecule type" value="Genomic_DNA"/>
</dbReference>
<name>A0A9Q5HY52_SANBA</name>
<organism evidence="5 6">
    <name type="scientific">Sanghuangporus baumii</name>
    <name type="common">Phellinus baumii</name>
    <dbReference type="NCBI Taxonomy" id="108892"/>
    <lineage>
        <taxon>Eukaryota</taxon>
        <taxon>Fungi</taxon>
        <taxon>Dikarya</taxon>
        <taxon>Basidiomycota</taxon>
        <taxon>Agaricomycotina</taxon>
        <taxon>Agaricomycetes</taxon>
        <taxon>Hymenochaetales</taxon>
        <taxon>Hymenochaetaceae</taxon>
        <taxon>Sanghuangporus</taxon>
    </lineage>
</organism>
<accession>A0A9Q5HY52</accession>
<dbReference type="SUPFAM" id="SSF140959">
    <property type="entry name" value="Indolic compounds 2,3-dioxygenase-like"/>
    <property type="match status" value="1"/>
</dbReference>
<dbReference type="GO" id="GO:0033754">
    <property type="term" value="F:indoleamine 2,3-dioxygenase activity"/>
    <property type="evidence" value="ECO:0007669"/>
    <property type="project" value="TreeGrafter"/>
</dbReference>
<gene>
    <name evidence="5" type="ORF">A7U60_g4804</name>
</gene>
<dbReference type="GO" id="GO:0020037">
    <property type="term" value="F:heme binding"/>
    <property type="evidence" value="ECO:0007669"/>
    <property type="project" value="InterPro"/>
</dbReference>
<dbReference type="AlphaFoldDB" id="A0A9Q5HY52"/>
<evidence type="ECO:0000256" key="1">
    <source>
        <dbReference type="ARBA" id="ARBA00007119"/>
    </source>
</evidence>
<dbReference type="InterPro" id="IPR037217">
    <property type="entry name" value="Trp/Indoleamine_2_3_dOase-like"/>
</dbReference>
<dbReference type="GO" id="GO:0005737">
    <property type="term" value="C:cytoplasm"/>
    <property type="evidence" value="ECO:0007669"/>
    <property type="project" value="TreeGrafter"/>
</dbReference>
<evidence type="ECO:0000256" key="3">
    <source>
        <dbReference type="ARBA" id="ARBA00023004"/>
    </source>
</evidence>
<evidence type="ECO:0000256" key="4">
    <source>
        <dbReference type="PIRSR" id="PIRSR600898-1"/>
    </source>
</evidence>
<dbReference type="GO" id="GO:0034354">
    <property type="term" value="P:'de novo' NAD+ biosynthetic process from L-tryptophan"/>
    <property type="evidence" value="ECO:0007669"/>
    <property type="project" value="TreeGrafter"/>
</dbReference>
<keyword evidence="2 4" id="KW-0479">Metal-binding</keyword>
<feature type="binding site" description="proximal binding residue" evidence="4">
    <location>
        <position position="405"/>
    </location>
    <ligand>
        <name>heme b</name>
        <dbReference type="ChEBI" id="CHEBI:60344"/>
    </ligand>
    <ligandPart>
        <name>Fe</name>
        <dbReference type="ChEBI" id="CHEBI:18248"/>
    </ligandPart>
</feature>
<dbReference type="PANTHER" id="PTHR28657:SF5">
    <property type="entry name" value="INDOLEAMINE 2,3-DIOXYGENASE"/>
    <property type="match status" value="1"/>
</dbReference>
<dbReference type="InterPro" id="IPR000898">
    <property type="entry name" value="Indolamine_dOase"/>
</dbReference>
<dbReference type="GO" id="GO:0019441">
    <property type="term" value="P:L-tryptophan catabolic process to kynurenine"/>
    <property type="evidence" value="ECO:0007669"/>
    <property type="project" value="InterPro"/>
</dbReference>
<comment type="caution">
    <text evidence="5">The sequence shown here is derived from an EMBL/GenBank/DDBJ whole genome shotgun (WGS) entry which is preliminary data.</text>
</comment>
<dbReference type="OrthoDB" id="540174at2759"/>